<comment type="caution">
    <text evidence="2">The sequence shown here is derived from an EMBL/GenBank/DDBJ whole genome shotgun (WGS) entry which is preliminary data.</text>
</comment>
<organism evidence="2 3">
    <name type="scientific">Cucumis melo var. makuwa</name>
    <name type="common">Oriental melon</name>
    <dbReference type="NCBI Taxonomy" id="1194695"/>
    <lineage>
        <taxon>Eukaryota</taxon>
        <taxon>Viridiplantae</taxon>
        <taxon>Streptophyta</taxon>
        <taxon>Embryophyta</taxon>
        <taxon>Tracheophyta</taxon>
        <taxon>Spermatophyta</taxon>
        <taxon>Magnoliopsida</taxon>
        <taxon>eudicotyledons</taxon>
        <taxon>Gunneridae</taxon>
        <taxon>Pentapetalae</taxon>
        <taxon>rosids</taxon>
        <taxon>fabids</taxon>
        <taxon>Cucurbitales</taxon>
        <taxon>Cucurbitaceae</taxon>
        <taxon>Benincaseae</taxon>
        <taxon>Cucumis</taxon>
    </lineage>
</organism>
<protein>
    <submittedName>
        <fullName evidence="2">ATP-dependent DNA helicase Q-like 3 isoform X1</fullName>
    </submittedName>
</protein>
<keyword evidence="2" id="KW-0547">Nucleotide-binding</keyword>
<dbReference type="AlphaFoldDB" id="A0A5D3CI28"/>
<dbReference type="Proteomes" id="UP000321947">
    <property type="component" value="Unassembled WGS sequence"/>
</dbReference>
<proteinExistence type="predicted"/>
<name>A0A5D3CI28_CUCMM</name>
<reference evidence="2 3" key="1">
    <citation type="submission" date="2019-08" db="EMBL/GenBank/DDBJ databases">
        <title>Draft genome sequences of two oriental melons (Cucumis melo L. var makuwa).</title>
        <authorList>
            <person name="Kwon S.-Y."/>
        </authorList>
    </citation>
    <scope>NUCLEOTIDE SEQUENCE [LARGE SCALE GENOMIC DNA]</scope>
    <source>
        <strain evidence="3">cv. Chang Bougi</strain>
        <tissue evidence="2">Leaf</tissue>
    </source>
</reference>
<gene>
    <name evidence="2" type="ORF">E5676_scaffold332G001300</name>
</gene>
<keyword evidence="2" id="KW-0067">ATP-binding</keyword>
<dbReference type="GO" id="GO:0004386">
    <property type="term" value="F:helicase activity"/>
    <property type="evidence" value="ECO:0007669"/>
    <property type="project" value="UniProtKB-KW"/>
</dbReference>
<feature type="compositionally biased region" description="Basic and acidic residues" evidence="1">
    <location>
        <begin position="410"/>
        <end position="424"/>
    </location>
</feature>
<evidence type="ECO:0000313" key="3">
    <source>
        <dbReference type="Proteomes" id="UP000321947"/>
    </source>
</evidence>
<dbReference type="PANTHER" id="PTHR11439">
    <property type="entry name" value="GAG-POL-RELATED RETROTRANSPOSON"/>
    <property type="match status" value="1"/>
</dbReference>
<dbReference type="PANTHER" id="PTHR11439:SF463">
    <property type="entry name" value="REVERSE TRANSCRIPTASE TY1_COPIA-TYPE DOMAIN-CONTAINING PROTEIN"/>
    <property type="match status" value="1"/>
</dbReference>
<accession>A0A5D3CI28</accession>
<sequence length="424" mass="48357">MLGCRLADTPFEFNAKLKDTGEKIPIDREKYQHLVEKLIYLSHTRPDISYVILTSQGPLLIINLWYYIFVWGNLVTWRSKKQGVVARSSTEDEYRAMSLGIYFPVRYRCWRVVVKNYMARMVAAGGSLRQGSNRWLGRLRWLVRVCGKGVIGGWVRLRLHTGQRLERSNQRLVDVNLLGLAETFTRHHVWLKGNTRRHVLKVTEQVVHGGNDADVDTNYCLASSEALLCLGSIKIRNDKHDKNSVSTSLRKASRERLENSLEQAQQRLGSTKIEVERYACFLEHECYEKYGRAGKSFYYSQVASTVRWLWTASSTVLTNRLSIADNRCSEKNRELPALPSPSPVLDLPKLVMSNEEFCSSNLVLETSATKVAERKASPAVSLPSIPSFSEFVNGIKEKANQSNKSHGHSLNRDEKDPVKRGRLR</sequence>
<evidence type="ECO:0000256" key="1">
    <source>
        <dbReference type="SAM" id="MobiDB-lite"/>
    </source>
</evidence>
<keyword evidence="2" id="KW-0347">Helicase</keyword>
<feature type="region of interest" description="Disordered" evidence="1">
    <location>
        <begin position="396"/>
        <end position="424"/>
    </location>
</feature>
<keyword evidence="2" id="KW-0378">Hydrolase</keyword>
<evidence type="ECO:0000313" key="2">
    <source>
        <dbReference type="EMBL" id="TYK10814.1"/>
    </source>
</evidence>
<dbReference type="EMBL" id="SSTD01011064">
    <property type="protein sequence ID" value="TYK10814.1"/>
    <property type="molecule type" value="Genomic_DNA"/>
</dbReference>